<dbReference type="SUPFAM" id="SSF74650">
    <property type="entry name" value="Galactose mutarotase-like"/>
    <property type="match status" value="1"/>
</dbReference>
<reference evidence="1" key="1">
    <citation type="submission" date="2020-05" db="EMBL/GenBank/DDBJ databases">
        <authorList>
            <person name="Chiriac C."/>
            <person name="Salcher M."/>
            <person name="Ghai R."/>
            <person name="Kavagutti S V."/>
        </authorList>
    </citation>
    <scope>NUCLEOTIDE SEQUENCE</scope>
</reference>
<dbReference type="PANTHER" id="PTHR10091:SF0">
    <property type="entry name" value="GALACTOSE MUTAROTASE"/>
    <property type="match status" value="1"/>
</dbReference>
<dbReference type="PANTHER" id="PTHR10091">
    <property type="entry name" value="ALDOSE-1-EPIMERASE"/>
    <property type="match status" value="1"/>
</dbReference>
<dbReference type="GO" id="GO:0030246">
    <property type="term" value="F:carbohydrate binding"/>
    <property type="evidence" value="ECO:0007669"/>
    <property type="project" value="InterPro"/>
</dbReference>
<dbReference type="InterPro" id="IPR011013">
    <property type="entry name" value="Gal_mutarotase_sf_dom"/>
</dbReference>
<gene>
    <name evidence="1" type="ORF">UFOPK1618_00291</name>
</gene>
<proteinExistence type="predicted"/>
<evidence type="ECO:0000313" key="1">
    <source>
        <dbReference type="EMBL" id="CAB4557309.1"/>
    </source>
</evidence>
<dbReference type="GO" id="GO:0033499">
    <property type="term" value="P:galactose catabolic process via UDP-galactose, Leloir pathway"/>
    <property type="evidence" value="ECO:0007669"/>
    <property type="project" value="TreeGrafter"/>
</dbReference>
<dbReference type="InterPro" id="IPR008183">
    <property type="entry name" value="Aldose_1/G6P_1-epimerase"/>
</dbReference>
<dbReference type="GO" id="GO:0004034">
    <property type="term" value="F:aldose 1-epimerase activity"/>
    <property type="evidence" value="ECO:0007669"/>
    <property type="project" value="TreeGrafter"/>
</dbReference>
<dbReference type="GO" id="GO:0006006">
    <property type="term" value="P:glucose metabolic process"/>
    <property type="evidence" value="ECO:0007669"/>
    <property type="project" value="TreeGrafter"/>
</dbReference>
<organism evidence="1">
    <name type="scientific">freshwater metagenome</name>
    <dbReference type="NCBI Taxonomy" id="449393"/>
    <lineage>
        <taxon>unclassified sequences</taxon>
        <taxon>metagenomes</taxon>
        <taxon>ecological metagenomes</taxon>
    </lineage>
</organism>
<sequence>MLQPQFVELKLDSETAVTATISTAGAALKRLTVGGTDLITLTTGHELNPYADGLLMAPWANRIDGGKWKLDGQELQLEINDPIMNNAIHGLVSQTVFEIANKTESSVTLSTLIQPTAGYPFKLEISVTFELTSDGIDVKHHAKNLSENAAPFVVGAHPYLQISGTPTEELEIKSSVRTVDLVNERKIPIGKQDISGSEFDITDWRELSTCDFDHGFSNLVRDSNGRAHHLLRSPSGEMLDIWQSAEMKYAFIFTPDFYTNNADQTPRTAIAIEPQTGPANAFNSKEDLIWIDPNQAFDASWGLVFTPAS</sequence>
<dbReference type="AlphaFoldDB" id="A0A6J6D3M2"/>
<dbReference type="Pfam" id="PF01263">
    <property type="entry name" value="Aldose_epim"/>
    <property type="match status" value="1"/>
</dbReference>
<accession>A0A6J6D3M2</accession>
<protein>
    <submittedName>
        <fullName evidence="1">Unannotated protein</fullName>
    </submittedName>
</protein>
<dbReference type="Gene3D" id="2.70.98.10">
    <property type="match status" value="1"/>
</dbReference>
<dbReference type="InterPro" id="IPR014718">
    <property type="entry name" value="GH-type_carb-bd"/>
</dbReference>
<dbReference type="EMBL" id="CAEZTF010000035">
    <property type="protein sequence ID" value="CAB4557309.1"/>
    <property type="molecule type" value="Genomic_DNA"/>
</dbReference>
<name>A0A6J6D3M2_9ZZZZ</name>